<feature type="region of interest" description="Disordered" evidence="5">
    <location>
        <begin position="96"/>
        <end position="119"/>
    </location>
</feature>
<evidence type="ECO:0000256" key="4">
    <source>
        <dbReference type="ARBA" id="ARBA00022840"/>
    </source>
</evidence>
<evidence type="ECO:0000313" key="8">
    <source>
        <dbReference type="Proteomes" id="UP000664859"/>
    </source>
</evidence>
<dbReference type="GO" id="GO:0000724">
    <property type="term" value="P:double-strand break repair via homologous recombination"/>
    <property type="evidence" value="ECO:0007669"/>
    <property type="project" value="TreeGrafter"/>
</dbReference>
<comment type="caution">
    <text evidence="7">The sequence shown here is derived from an EMBL/GenBank/DDBJ whole genome shotgun (WGS) entry which is preliminary data.</text>
</comment>
<organism evidence="7 8">
    <name type="scientific">Tribonema minus</name>
    <dbReference type="NCBI Taxonomy" id="303371"/>
    <lineage>
        <taxon>Eukaryota</taxon>
        <taxon>Sar</taxon>
        <taxon>Stramenopiles</taxon>
        <taxon>Ochrophyta</taxon>
        <taxon>PX clade</taxon>
        <taxon>Xanthophyceae</taxon>
        <taxon>Tribonematales</taxon>
        <taxon>Tribonemataceae</taxon>
        <taxon>Tribonema</taxon>
    </lineage>
</organism>
<dbReference type="OrthoDB" id="1470711at2759"/>
<keyword evidence="2" id="KW-0378">Hydrolase</keyword>
<dbReference type="GO" id="GO:0005634">
    <property type="term" value="C:nucleus"/>
    <property type="evidence" value="ECO:0007669"/>
    <property type="project" value="TreeGrafter"/>
</dbReference>
<dbReference type="PANTHER" id="PTHR11070:SF30">
    <property type="entry name" value="F-BOX DNA HELICASE 1"/>
    <property type="match status" value="1"/>
</dbReference>
<gene>
    <name evidence="7" type="ORF">JKP88DRAFT_277333</name>
</gene>
<dbReference type="Gene3D" id="3.40.50.300">
    <property type="entry name" value="P-loop containing nucleotide triphosphate hydrolases"/>
    <property type="match status" value="2"/>
</dbReference>
<accession>A0A835YZ90</accession>
<feature type="domain" description="UvrD-like helicase ATP-binding" evidence="6">
    <location>
        <begin position="185"/>
        <end position="233"/>
    </location>
</feature>
<dbReference type="EMBL" id="JAFCMP010000179">
    <property type="protein sequence ID" value="KAG5184125.1"/>
    <property type="molecule type" value="Genomic_DNA"/>
</dbReference>
<dbReference type="SUPFAM" id="SSF52540">
    <property type="entry name" value="P-loop containing nucleoside triphosphate hydrolases"/>
    <property type="match status" value="1"/>
</dbReference>
<dbReference type="PANTHER" id="PTHR11070">
    <property type="entry name" value="UVRD / RECB / PCRA DNA HELICASE FAMILY MEMBER"/>
    <property type="match status" value="1"/>
</dbReference>
<evidence type="ECO:0000259" key="6">
    <source>
        <dbReference type="Pfam" id="PF00580"/>
    </source>
</evidence>
<dbReference type="Proteomes" id="UP000664859">
    <property type="component" value="Unassembled WGS sequence"/>
</dbReference>
<keyword evidence="1" id="KW-0547">Nucleotide-binding</keyword>
<dbReference type="AlphaFoldDB" id="A0A835YZ90"/>
<dbReference type="GO" id="GO:0005524">
    <property type="term" value="F:ATP binding"/>
    <property type="evidence" value="ECO:0007669"/>
    <property type="project" value="UniProtKB-KW"/>
</dbReference>
<dbReference type="InterPro" id="IPR000212">
    <property type="entry name" value="DNA_helicase_UvrD/REP"/>
</dbReference>
<keyword evidence="3" id="KW-0347">Helicase</keyword>
<evidence type="ECO:0000256" key="5">
    <source>
        <dbReference type="SAM" id="MobiDB-lite"/>
    </source>
</evidence>
<evidence type="ECO:0000313" key="7">
    <source>
        <dbReference type="EMBL" id="KAG5184125.1"/>
    </source>
</evidence>
<evidence type="ECO:0000256" key="3">
    <source>
        <dbReference type="ARBA" id="ARBA00022806"/>
    </source>
</evidence>
<keyword evidence="8" id="KW-1185">Reference proteome</keyword>
<dbReference type="InterPro" id="IPR027417">
    <property type="entry name" value="P-loop_NTPase"/>
</dbReference>
<dbReference type="GO" id="GO:0043138">
    <property type="term" value="F:3'-5' DNA helicase activity"/>
    <property type="evidence" value="ECO:0007669"/>
    <property type="project" value="TreeGrafter"/>
</dbReference>
<dbReference type="GO" id="GO:0016787">
    <property type="term" value="F:hydrolase activity"/>
    <property type="evidence" value="ECO:0007669"/>
    <property type="project" value="UniProtKB-KW"/>
</dbReference>
<dbReference type="GO" id="GO:0031297">
    <property type="term" value="P:replication fork processing"/>
    <property type="evidence" value="ECO:0007669"/>
    <property type="project" value="TreeGrafter"/>
</dbReference>
<protein>
    <recommendedName>
        <fullName evidence="6">UvrD-like helicase ATP-binding domain-containing protein</fullName>
    </recommendedName>
</protein>
<evidence type="ECO:0000256" key="1">
    <source>
        <dbReference type="ARBA" id="ARBA00022741"/>
    </source>
</evidence>
<sequence length="345" mass="38357">MALLMTGAYGRPIHTARFTSPADVAHTLNDMGKSAMTIQQLYTDLYRNSLAQTQYISALQYHIVKLQKERSLLWDAARKKGVHLIDSASLDAIVKRQREETDAESDTENPTPASSEDAETREKFVAMELRDGSIHVLHAGAGAGKTTLSIRLMKSVAERYPEAECIALTFNVAAAADGEAKRRFANFMAKYKLVIVDEAQDLNLVMIALMTQIYHATTTVYVGDSAQAIYGFMECTDVKHTLQQDSPAVAHPDNTNTRIEIVDNDQAIMDGAHTVLVRKWTEILQTADRYTQAGRSVSIDKDKVTEIINCASSTLRSTWDRSLFKKIDKLQVPQWLSAVNVPECT</sequence>
<dbReference type="GO" id="GO:0003677">
    <property type="term" value="F:DNA binding"/>
    <property type="evidence" value="ECO:0007669"/>
    <property type="project" value="InterPro"/>
</dbReference>
<proteinExistence type="predicted"/>
<dbReference type="Pfam" id="PF00580">
    <property type="entry name" value="UvrD-helicase"/>
    <property type="match status" value="1"/>
</dbReference>
<keyword evidence="4" id="KW-0067">ATP-binding</keyword>
<evidence type="ECO:0000256" key="2">
    <source>
        <dbReference type="ARBA" id="ARBA00022801"/>
    </source>
</evidence>
<reference evidence="7" key="1">
    <citation type="submission" date="2021-02" db="EMBL/GenBank/DDBJ databases">
        <title>First Annotated Genome of the Yellow-green Alga Tribonema minus.</title>
        <authorList>
            <person name="Mahan K.M."/>
        </authorList>
    </citation>
    <scope>NUCLEOTIDE SEQUENCE</scope>
    <source>
        <strain evidence="7">UTEX B ZZ1240</strain>
    </source>
</reference>
<name>A0A835YZ90_9STRA</name>
<dbReference type="InterPro" id="IPR014016">
    <property type="entry name" value="UvrD-like_ATP-bd"/>
</dbReference>